<evidence type="ECO:0000313" key="4">
    <source>
        <dbReference type="EMBL" id="HIH09992.1"/>
    </source>
</evidence>
<dbReference type="PROSITE" id="PS51352">
    <property type="entry name" value="THIOREDOXIN_2"/>
    <property type="match status" value="1"/>
</dbReference>
<dbReference type="Pfam" id="PF00578">
    <property type="entry name" value="AhpC-TSA"/>
    <property type="match status" value="1"/>
</dbReference>
<name>A0A7J4IWZ4_9ARCH</name>
<dbReference type="PANTHER" id="PTHR43110">
    <property type="entry name" value="THIOL PEROXIDASE"/>
    <property type="match status" value="1"/>
</dbReference>
<dbReference type="InterPro" id="IPR036249">
    <property type="entry name" value="Thioredoxin-like_sf"/>
</dbReference>
<reference evidence="5" key="1">
    <citation type="journal article" date="2020" name="bioRxiv">
        <title>A rank-normalized archaeal taxonomy based on genome phylogeny resolves widespread incomplete and uneven classifications.</title>
        <authorList>
            <person name="Rinke C."/>
            <person name="Chuvochina M."/>
            <person name="Mussig A.J."/>
            <person name="Chaumeil P.-A."/>
            <person name="Waite D.W."/>
            <person name="Whitman W.B."/>
            <person name="Parks D.H."/>
            <person name="Hugenholtz P."/>
        </authorList>
    </citation>
    <scope>NUCLEOTIDE SEQUENCE [LARGE SCALE GENOMIC DNA]</scope>
</reference>
<dbReference type="InterPro" id="IPR013766">
    <property type="entry name" value="Thioredoxin_domain"/>
</dbReference>
<keyword evidence="2" id="KW-1133">Transmembrane helix</keyword>
<evidence type="ECO:0000256" key="1">
    <source>
        <dbReference type="ARBA" id="ARBA00023284"/>
    </source>
</evidence>
<feature type="domain" description="Thioredoxin" evidence="3">
    <location>
        <begin position="39"/>
        <end position="203"/>
    </location>
</feature>
<comment type="caution">
    <text evidence="4">The sequence shown here is derived from an EMBL/GenBank/DDBJ whole genome shotgun (WGS) entry which is preliminary data.</text>
</comment>
<gene>
    <name evidence="4" type="ORF">HA254_04975</name>
</gene>
<dbReference type="GO" id="GO:0016491">
    <property type="term" value="F:oxidoreductase activity"/>
    <property type="evidence" value="ECO:0007669"/>
    <property type="project" value="InterPro"/>
</dbReference>
<dbReference type="EMBL" id="DUGC01000076">
    <property type="protein sequence ID" value="HIH09992.1"/>
    <property type="molecule type" value="Genomic_DNA"/>
</dbReference>
<proteinExistence type="predicted"/>
<keyword evidence="1" id="KW-0676">Redox-active center</keyword>
<accession>A0A7J4IWZ4</accession>
<dbReference type="AlphaFoldDB" id="A0A7J4IWZ4"/>
<dbReference type="GO" id="GO:0016209">
    <property type="term" value="F:antioxidant activity"/>
    <property type="evidence" value="ECO:0007669"/>
    <property type="project" value="InterPro"/>
</dbReference>
<evidence type="ECO:0000313" key="5">
    <source>
        <dbReference type="Proteomes" id="UP000565078"/>
    </source>
</evidence>
<dbReference type="SUPFAM" id="SSF52833">
    <property type="entry name" value="Thioredoxin-like"/>
    <property type="match status" value="1"/>
</dbReference>
<dbReference type="InterPro" id="IPR050455">
    <property type="entry name" value="Tpx_Peroxidase_subfamily"/>
</dbReference>
<keyword evidence="2" id="KW-0812">Transmembrane</keyword>
<dbReference type="Proteomes" id="UP000565078">
    <property type="component" value="Unassembled WGS sequence"/>
</dbReference>
<sequence>MNTQVIIGKVLPYAGIMLLVALVGWALLTSSDGGNVPRYNEGDKAPDFTLPVVGGGQFTLSVLEGKKNVLLYFQEGIMCPACWTQQVDIEKRQAEFDALNTEIVMITVDPPNALAQAKAQYGIKDTLLYDNSLIASTKYDVLQDSMHPGERPGHVFVLIGKDGIIKWRYSAYKPSTTGDHHGGTGTMYVPVEVILSSVKNALQGAGAA</sequence>
<feature type="transmembrane region" description="Helical" evidence="2">
    <location>
        <begin position="6"/>
        <end position="28"/>
    </location>
</feature>
<dbReference type="InterPro" id="IPR000866">
    <property type="entry name" value="AhpC/TSA"/>
</dbReference>
<protein>
    <submittedName>
        <fullName evidence="4">Redoxin domain-containing protein</fullName>
    </submittedName>
</protein>
<organism evidence="4 5">
    <name type="scientific">Candidatus Iainarchaeum sp</name>
    <dbReference type="NCBI Taxonomy" id="3101447"/>
    <lineage>
        <taxon>Archaea</taxon>
        <taxon>Candidatus Iainarchaeota</taxon>
        <taxon>Candidatus Iainarchaeia</taxon>
        <taxon>Candidatus Iainarchaeales</taxon>
        <taxon>Candidatus Iainarchaeaceae</taxon>
        <taxon>Candidatus Iainarchaeum</taxon>
    </lineage>
</organism>
<evidence type="ECO:0000259" key="3">
    <source>
        <dbReference type="PROSITE" id="PS51352"/>
    </source>
</evidence>
<dbReference type="PANTHER" id="PTHR43110:SF1">
    <property type="entry name" value="THIOL PEROXIDASE"/>
    <property type="match status" value="1"/>
</dbReference>
<evidence type="ECO:0000256" key="2">
    <source>
        <dbReference type="SAM" id="Phobius"/>
    </source>
</evidence>
<dbReference type="Gene3D" id="3.40.30.10">
    <property type="entry name" value="Glutaredoxin"/>
    <property type="match status" value="1"/>
</dbReference>
<keyword evidence="2" id="KW-0472">Membrane</keyword>